<comment type="caution">
    <text evidence="4">The sequence shown here is derived from an EMBL/GenBank/DDBJ whole genome shotgun (WGS) entry which is preliminary data.</text>
</comment>
<feature type="region of interest" description="Disordered" evidence="2">
    <location>
        <begin position="945"/>
        <end position="1048"/>
    </location>
</feature>
<feature type="coiled-coil region" evidence="1">
    <location>
        <begin position="601"/>
        <end position="628"/>
    </location>
</feature>
<dbReference type="AlphaFoldDB" id="A0AAE1C5H3"/>
<dbReference type="EMBL" id="JAUTXT010000003">
    <property type="protein sequence ID" value="KAK3678853.1"/>
    <property type="molecule type" value="Genomic_DNA"/>
</dbReference>
<feature type="compositionally biased region" description="Polar residues" evidence="2">
    <location>
        <begin position="994"/>
        <end position="1007"/>
    </location>
</feature>
<evidence type="ECO:0000313" key="5">
    <source>
        <dbReference type="Proteomes" id="UP001274830"/>
    </source>
</evidence>
<dbReference type="PANTHER" id="PTHR38117:SF2">
    <property type="entry name" value="NACHT AND WD40 DOMAIN PROTEIN"/>
    <property type="match status" value="1"/>
</dbReference>
<keyword evidence="1" id="KW-0175">Coiled coil</keyword>
<dbReference type="InterPro" id="IPR055481">
    <property type="entry name" value="DUF7053"/>
</dbReference>
<dbReference type="PANTHER" id="PTHR38117">
    <property type="entry name" value="NACHT AND WD40 DOMAIN PROTEIN"/>
    <property type="match status" value="1"/>
</dbReference>
<feature type="compositionally biased region" description="Polar residues" evidence="2">
    <location>
        <begin position="648"/>
        <end position="657"/>
    </location>
</feature>
<feature type="region of interest" description="Disordered" evidence="2">
    <location>
        <begin position="636"/>
        <end position="712"/>
    </location>
</feature>
<dbReference type="Pfam" id="PF23155">
    <property type="entry name" value="DUF7053"/>
    <property type="match status" value="1"/>
</dbReference>
<dbReference type="Proteomes" id="UP001274830">
    <property type="component" value="Unassembled WGS sequence"/>
</dbReference>
<name>A0AAE1C5H3_9PEZI</name>
<accession>A0AAE1C5H3</accession>
<feature type="region of interest" description="Disordered" evidence="2">
    <location>
        <begin position="294"/>
        <end position="318"/>
    </location>
</feature>
<protein>
    <recommendedName>
        <fullName evidence="3">DUF7053 domain-containing protein</fullName>
    </recommendedName>
</protein>
<sequence length="1076" mass="116956">MSNKSWLDLLPAPDPTMSKRSFITNITPLPTHINRETAVSLLHNHHEMIELNPLVIGHEKTKAPSNATLEEQVNCIWYLITDTINYLPGGAAKSVVSYKAGFYDLPNGLQTHCFAPGGVDLKAIWLVGGNMPGEKPEPAELGIAKPSEGLYLREDVEMRCNVFLSNFVKRNLKKAHGVLVERLLSKYSEPASQPPQPRPPFFASSPTESARSIRPISLRDDSPIAPSLTSLNIPASISRNSSYAAPSPSHLPSPYAEPCSCGAGGHEVMCPNYRYGAPAPKKQAQTVVPITQTAPPPSLDARWPPRAAAAPEDTNGSYSPAGVHPEADCDCRDGDHAFACQYYTRSRTAQLPQATTANRPIVQQAKDNSHGRIVWKLPPGSNPSVAYRSPQLFGEQAELPGSTTTSVRDEDWDAIKVPELDSTELSYWKMGIVGDLKMAPDVECRDMVVLEMVYNSAYTEKSLRLVQSFTLESNGFHRLSHTIRYSIDWERPTWFAVSDMAMLDHNMKFPTRSSNKEPEWSRICNNVFDQYLDTDDLFGFGIDGRERSSSNNSANLFDFSTGSGSEQSHQSAGTSPIPSWEAIAVSGAEYVDAQPRAKEPVDFWTKTLRALEQNAAASERKVQTLRTAKLHPDFLSLGGCPSPPAIPSSPTDQSLSVQRRRDRNAASGSKASQARSVSRGRPTGVSKPATGITNPHATVRKASASPNKMMTPSRYRAGFRDVWTERIERSPKKYELRVPSPPASLPPSATITTQADQFAAFGSPTDYAPLSGYDDQLSPLTNTFQQATIHTPLASPSAINAGAHAANGYFLGGLPPVPPNPYVTQTIPLNDTAPLFLETTSPLVTNDIQAFDFGFSSPDVDPFSSAPFAEPSYNTDHLPLHDPFGGFDASVLPSIESHGLATTGLGISCVPHLVSMSMIAPATTLPIRTHPHGLPFTTPFYTPAQGYATIPNTPHRRSEPRLRSQTPSPPPTEPRSRRSASQCRRASRHRRTKSTNCTPRHQQSSDKNGFVNFTPHDSNRILSGVAPSGSSKTKARREKEAADKRRKLSQAAVKAVVDAGGDLDALTSAGLLGSVP</sequence>
<feature type="compositionally biased region" description="Polar residues" evidence="2">
    <location>
        <begin position="666"/>
        <end position="676"/>
    </location>
</feature>
<evidence type="ECO:0000259" key="3">
    <source>
        <dbReference type="Pfam" id="PF23155"/>
    </source>
</evidence>
<reference evidence="4" key="1">
    <citation type="submission" date="2023-07" db="EMBL/GenBank/DDBJ databases">
        <title>Black Yeasts Isolated from many extreme environments.</title>
        <authorList>
            <person name="Coleine C."/>
            <person name="Stajich J.E."/>
            <person name="Selbmann L."/>
        </authorList>
    </citation>
    <scope>NUCLEOTIDE SEQUENCE</scope>
    <source>
        <strain evidence="4">CCFEE 5485</strain>
    </source>
</reference>
<organism evidence="4 5">
    <name type="scientific">Recurvomyces mirabilis</name>
    <dbReference type="NCBI Taxonomy" id="574656"/>
    <lineage>
        <taxon>Eukaryota</taxon>
        <taxon>Fungi</taxon>
        <taxon>Dikarya</taxon>
        <taxon>Ascomycota</taxon>
        <taxon>Pezizomycotina</taxon>
        <taxon>Dothideomycetes</taxon>
        <taxon>Dothideomycetidae</taxon>
        <taxon>Mycosphaerellales</taxon>
        <taxon>Teratosphaeriaceae</taxon>
        <taxon>Recurvomyces</taxon>
    </lineage>
</organism>
<feature type="domain" description="DUF7053" evidence="3">
    <location>
        <begin position="18"/>
        <end position="187"/>
    </location>
</feature>
<gene>
    <name evidence="4" type="ORF">LTR78_001306</name>
</gene>
<evidence type="ECO:0000256" key="2">
    <source>
        <dbReference type="SAM" id="MobiDB-lite"/>
    </source>
</evidence>
<feature type="compositionally biased region" description="Low complexity" evidence="2">
    <location>
        <begin position="301"/>
        <end position="311"/>
    </location>
</feature>
<keyword evidence="5" id="KW-1185">Reference proteome</keyword>
<proteinExistence type="predicted"/>
<feature type="region of interest" description="Disordered" evidence="2">
    <location>
        <begin position="189"/>
        <end position="229"/>
    </location>
</feature>
<evidence type="ECO:0000256" key="1">
    <source>
        <dbReference type="SAM" id="Coils"/>
    </source>
</evidence>
<feature type="region of interest" description="Disordered" evidence="2">
    <location>
        <begin position="553"/>
        <end position="576"/>
    </location>
</feature>
<evidence type="ECO:0000313" key="4">
    <source>
        <dbReference type="EMBL" id="KAK3678853.1"/>
    </source>
</evidence>